<dbReference type="Gene3D" id="2.30.130.10">
    <property type="entry name" value="PUA domain"/>
    <property type="match status" value="1"/>
</dbReference>
<feature type="binding site" evidence="8">
    <location>
        <position position="47"/>
    </location>
    <ligand>
        <name>substrate</name>
    </ligand>
</feature>
<dbReference type="InterPro" id="IPR015947">
    <property type="entry name" value="PUA-like_sf"/>
</dbReference>
<dbReference type="PANTHER" id="PTHR43654:SF1">
    <property type="entry name" value="ISOPENTENYL PHOSPHATE KINASE"/>
    <property type="match status" value="1"/>
</dbReference>
<keyword evidence="6 8" id="KW-0418">Kinase</keyword>
<feature type="binding site" evidence="8">
    <location>
        <position position="7"/>
    </location>
    <ligand>
        <name>ATP</name>
        <dbReference type="ChEBI" id="CHEBI:30616"/>
    </ligand>
</feature>
<dbReference type="SUPFAM" id="SSF88697">
    <property type="entry name" value="PUA domain-like"/>
    <property type="match status" value="1"/>
</dbReference>
<comment type="function">
    <text evidence="8">Catalyzes the transfer of a phosphate group to glutamate to form L-glutamate 5-phosphate.</text>
</comment>
<dbReference type="InterPro" id="IPR041739">
    <property type="entry name" value="G5K_ProB"/>
</dbReference>
<proteinExistence type="inferred from homology"/>
<dbReference type="Pfam" id="PF01472">
    <property type="entry name" value="PUA"/>
    <property type="match status" value="1"/>
</dbReference>
<dbReference type="InterPro" id="IPR001048">
    <property type="entry name" value="Asp/Glu/Uridylate_kinase"/>
</dbReference>
<dbReference type="PRINTS" id="PR00474">
    <property type="entry name" value="GLU5KINASE"/>
</dbReference>
<feature type="binding site" evidence="8">
    <location>
        <begin position="166"/>
        <end position="167"/>
    </location>
    <ligand>
        <name>ATP</name>
        <dbReference type="ChEBI" id="CHEBI:30616"/>
    </ligand>
</feature>
<dbReference type="Proteomes" id="UP000245125">
    <property type="component" value="Unassembled WGS sequence"/>
</dbReference>
<evidence type="ECO:0000256" key="8">
    <source>
        <dbReference type="HAMAP-Rule" id="MF_00456"/>
    </source>
</evidence>
<dbReference type="FunFam" id="2.30.130.10:FF:000007">
    <property type="entry name" value="Glutamate 5-kinase"/>
    <property type="match status" value="1"/>
</dbReference>
<dbReference type="InterPro" id="IPR001057">
    <property type="entry name" value="Glu/AcGlu_kinase"/>
</dbReference>
<evidence type="ECO:0000256" key="1">
    <source>
        <dbReference type="ARBA" id="ARBA00022490"/>
    </source>
</evidence>
<dbReference type="Pfam" id="PF00696">
    <property type="entry name" value="AA_kinase"/>
    <property type="match status" value="1"/>
</dbReference>
<dbReference type="GO" id="GO:0005829">
    <property type="term" value="C:cytosol"/>
    <property type="evidence" value="ECO:0007669"/>
    <property type="project" value="TreeGrafter"/>
</dbReference>
<dbReference type="FunFam" id="3.40.1160.10:FF:000018">
    <property type="entry name" value="Glutamate 5-kinase"/>
    <property type="match status" value="1"/>
</dbReference>
<keyword evidence="3 8" id="KW-0641">Proline biosynthesis</keyword>
<sequence>MKRLVVKIGSNILADEKEGLNTKRIFSIASDIAELKDEGYEVVIVSSGAVAAGMRKLGLKHKPRDIKLKQAAAAVGQSSLMWAYERSFGEFHATVAQVLLTREDFSDRKRYINSKNTLLELLSYGVVPIVNENDTVATEEIKFGDNDNLAALVSVLVEADRLVILSDVEGLYTEDPRFNPRAELISFVEEITVDIERRSGRAGSSVGTGGMYSKVLAAKKAVSHCIAVNVINGKKKGLIRAILSGKQHGTFFKPAPCRLSHRKGWIAYNSRSKGTLVLDEGAVKALTGMGKSLLPSGIISVEGEFELGDAVNCTDLKGGRIAKGIINYSSSDLRKIMGKKTSEIEKVLGYKYSDEAIHRDNLVLL</sequence>
<comment type="subcellular location">
    <subcellularLocation>
        <location evidence="8">Cytoplasm</location>
    </subcellularLocation>
</comment>
<feature type="domain" description="PUA" evidence="9">
    <location>
        <begin position="274"/>
        <end position="357"/>
    </location>
</feature>
<keyword evidence="5 8" id="KW-0547">Nucleotide-binding</keyword>
<gene>
    <name evidence="8 10" type="primary">proB</name>
    <name evidence="10" type="ORF">NBG4_70011</name>
</gene>
<dbReference type="InterPro" id="IPR011529">
    <property type="entry name" value="Glu_5kinase"/>
</dbReference>
<evidence type="ECO:0000313" key="10">
    <source>
        <dbReference type="EMBL" id="SPQ01748.1"/>
    </source>
</evidence>
<reference evidence="11" key="1">
    <citation type="submission" date="2018-03" db="EMBL/GenBank/DDBJ databases">
        <authorList>
            <person name="Zecchin S."/>
        </authorList>
    </citation>
    <scope>NUCLEOTIDE SEQUENCE [LARGE SCALE GENOMIC DNA]</scope>
</reference>
<keyword evidence="4 8" id="KW-0808">Transferase</keyword>
<protein>
    <recommendedName>
        <fullName evidence="8">Glutamate 5-kinase</fullName>
        <ecNumber evidence="8">2.7.2.11</ecNumber>
    </recommendedName>
    <alternativeName>
        <fullName evidence="8">Gamma-glutamyl kinase</fullName>
        <shortName evidence="8">GK</shortName>
    </alternativeName>
</protein>
<dbReference type="OrthoDB" id="9804434at2"/>
<dbReference type="CDD" id="cd21157">
    <property type="entry name" value="PUA_G5K"/>
    <property type="match status" value="1"/>
</dbReference>
<feature type="binding site" evidence="8">
    <location>
        <position position="134"/>
    </location>
    <ligand>
        <name>substrate</name>
    </ligand>
</feature>
<dbReference type="AlphaFoldDB" id="A0A2U3QK19"/>
<keyword evidence="7 8" id="KW-0067">ATP-binding</keyword>
<dbReference type="NCBIfam" id="TIGR01027">
    <property type="entry name" value="proB"/>
    <property type="match status" value="1"/>
</dbReference>
<organism evidence="10 11">
    <name type="scientific">Candidatus Sulfobium mesophilum</name>
    <dbReference type="NCBI Taxonomy" id="2016548"/>
    <lineage>
        <taxon>Bacteria</taxon>
        <taxon>Pseudomonadati</taxon>
        <taxon>Nitrospirota</taxon>
        <taxon>Nitrospiria</taxon>
        <taxon>Nitrospirales</taxon>
        <taxon>Nitrospiraceae</taxon>
        <taxon>Candidatus Sulfobium</taxon>
    </lineage>
</organism>
<dbReference type="GO" id="GO:0003723">
    <property type="term" value="F:RNA binding"/>
    <property type="evidence" value="ECO:0007669"/>
    <property type="project" value="InterPro"/>
</dbReference>
<dbReference type="GO" id="GO:0004349">
    <property type="term" value="F:glutamate 5-kinase activity"/>
    <property type="evidence" value="ECO:0007669"/>
    <property type="project" value="UniProtKB-UniRule"/>
</dbReference>
<feature type="binding site" evidence="8">
    <location>
        <position position="146"/>
    </location>
    <ligand>
        <name>substrate</name>
    </ligand>
</feature>
<keyword evidence="2 8" id="KW-0028">Amino-acid biosynthesis</keyword>
<dbReference type="PIRSF" id="PIRSF000729">
    <property type="entry name" value="GK"/>
    <property type="match status" value="1"/>
</dbReference>
<evidence type="ECO:0000256" key="7">
    <source>
        <dbReference type="ARBA" id="ARBA00022840"/>
    </source>
</evidence>
<dbReference type="Gene3D" id="3.40.1160.10">
    <property type="entry name" value="Acetylglutamate kinase-like"/>
    <property type="match status" value="2"/>
</dbReference>
<evidence type="ECO:0000256" key="3">
    <source>
        <dbReference type="ARBA" id="ARBA00022650"/>
    </source>
</evidence>
<dbReference type="EC" id="2.7.2.11" evidence="8"/>
<dbReference type="GO" id="GO:0005524">
    <property type="term" value="F:ATP binding"/>
    <property type="evidence" value="ECO:0007669"/>
    <property type="project" value="UniProtKB-KW"/>
</dbReference>
<evidence type="ECO:0000313" key="11">
    <source>
        <dbReference type="Proteomes" id="UP000245125"/>
    </source>
</evidence>
<dbReference type="InterPro" id="IPR036974">
    <property type="entry name" value="PUA_sf"/>
</dbReference>
<evidence type="ECO:0000256" key="2">
    <source>
        <dbReference type="ARBA" id="ARBA00022605"/>
    </source>
</evidence>
<feature type="binding site" evidence="8">
    <location>
        <begin position="208"/>
        <end position="214"/>
    </location>
    <ligand>
        <name>ATP</name>
        <dbReference type="ChEBI" id="CHEBI:30616"/>
    </ligand>
</feature>
<dbReference type="PANTHER" id="PTHR43654">
    <property type="entry name" value="GLUTAMATE 5-KINASE"/>
    <property type="match status" value="1"/>
</dbReference>
<keyword evidence="1 8" id="KW-0963">Cytoplasm</keyword>
<dbReference type="PROSITE" id="PS00902">
    <property type="entry name" value="GLUTAMATE_5_KINASE"/>
    <property type="match status" value="1"/>
</dbReference>
<dbReference type="PROSITE" id="PS50890">
    <property type="entry name" value="PUA"/>
    <property type="match status" value="1"/>
</dbReference>
<dbReference type="InterPro" id="IPR002478">
    <property type="entry name" value="PUA"/>
</dbReference>
<dbReference type="HAMAP" id="MF_00456">
    <property type="entry name" value="ProB"/>
    <property type="match status" value="1"/>
</dbReference>
<keyword evidence="11" id="KW-1185">Reference proteome</keyword>
<comment type="pathway">
    <text evidence="8">Amino-acid biosynthesis; L-proline biosynthesis; L-glutamate 5-semialdehyde from L-glutamate: step 1/2.</text>
</comment>
<evidence type="ECO:0000256" key="5">
    <source>
        <dbReference type="ARBA" id="ARBA00022741"/>
    </source>
</evidence>
<dbReference type="InterPro" id="IPR005715">
    <property type="entry name" value="Glu_5kinase/COase_Synthase"/>
</dbReference>
<dbReference type="CDD" id="cd04242">
    <property type="entry name" value="AAK_G5K_ProB"/>
    <property type="match status" value="1"/>
</dbReference>
<evidence type="ECO:0000259" key="9">
    <source>
        <dbReference type="SMART" id="SM00359"/>
    </source>
</evidence>
<dbReference type="SMART" id="SM00359">
    <property type="entry name" value="PUA"/>
    <property type="match status" value="1"/>
</dbReference>
<evidence type="ECO:0000256" key="6">
    <source>
        <dbReference type="ARBA" id="ARBA00022777"/>
    </source>
</evidence>
<dbReference type="InterPro" id="IPR036393">
    <property type="entry name" value="AceGlu_kinase-like_sf"/>
</dbReference>
<dbReference type="SUPFAM" id="SSF53633">
    <property type="entry name" value="Carbamate kinase-like"/>
    <property type="match status" value="1"/>
</dbReference>
<dbReference type="UniPathway" id="UPA00098">
    <property type="reaction ID" value="UER00359"/>
</dbReference>
<comment type="similarity">
    <text evidence="8">Belongs to the glutamate 5-kinase family.</text>
</comment>
<evidence type="ECO:0000256" key="4">
    <source>
        <dbReference type="ARBA" id="ARBA00022679"/>
    </source>
</evidence>
<dbReference type="InterPro" id="IPR019797">
    <property type="entry name" value="Glutamate_5-kinase_CS"/>
</dbReference>
<accession>A0A2U3QK19</accession>
<dbReference type="GO" id="GO:0055129">
    <property type="term" value="P:L-proline biosynthetic process"/>
    <property type="evidence" value="ECO:0007669"/>
    <property type="project" value="UniProtKB-UniRule"/>
</dbReference>
<comment type="catalytic activity">
    <reaction evidence="8">
        <text>L-glutamate + ATP = L-glutamyl 5-phosphate + ADP</text>
        <dbReference type="Rhea" id="RHEA:14877"/>
        <dbReference type="ChEBI" id="CHEBI:29985"/>
        <dbReference type="ChEBI" id="CHEBI:30616"/>
        <dbReference type="ChEBI" id="CHEBI:58274"/>
        <dbReference type="ChEBI" id="CHEBI:456216"/>
        <dbReference type="EC" id="2.7.2.11"/>
    </reaction>
</comment>
<dbReference type="EMBL" id="OUUY01000119">
    <property type="protein sequence ID" value="SPQ01748.1"/>
    <property type="molecule type" value="Genomic_DNA"/>
</dbReference>
<name>A0A2U3QK19_9BACT</name>